<dbReference type="Gene3D" id="1.10.3810.10">
    <property type="entry name" value="Biosynthetic peptidoglycan transglycosylase-like"/>
    <property type="match status" value="1"/>
</dbReference>
<comment type="catalytic activity">
    <reaction evidence="15">
        <text>[GlcNAc-(1-&gt;4)-Mur2Ac(oyl-L-Ala-gamma-D-Glu-L-Lys-D-Ala-D-Ala)](n)-di-trans,octa-cis-undecaprenyl diphosphate + beta-D-GlcNAc-(1-&gt;4)-Mur2Ac(oyl-L-Ala-gamma-D-Glu-L-Lys-D-Ala-D-Ala)-di-trans,octa-cis-undecaprenyl diphosphate = [GlcNAc-(1-&gt;4)-Mur2Ac(oyl-L-Ala-gamma-D-Glu-L-Lys-D-Ala-D-Ala)](n+1)-di-trans,octa-cis-undecaprenyl diphosphate + di-trans,octa-cis-undecaprenyl diphosphate + H(+)</text>
        <dbReference type="Rhea" id="RHEA:23708"/>
        <dbReference type="Rhea" id="RHEA-COMP:9602"/>
        <dbReference type="Rhea" id="RHEA-COMP:9603"/>
        <dbReference type="ChEBI" id="CHEBI:15378"/>
        <dbReference type="ChEBI" id="CHEBI:58405"/>
        <dbReference type="ChEBI" id="CHEBI:60033"/>
        <dbReference type="ChEBI" id="CHEBI:78435"/>
        <dbReference type="EC" id="2.4.99.28"/>
    </reaction>
</comment>
<evidence type="ECO:0000256" key="8">
    <source>
        <dbReference type="ARBA" id="ARBA00022960"/>
    </source>
</evidence>
<evidence type="ECO:0000256" key="5">
    <source>
        <dbReference type="ARBA" id="ARBA00022679"/>
    </source>
</evidence>
<evidence type="ECO:0000256" key="11">
    <source>
        <dbReference type="ARBA" id="ARBA00023136"/>
    </source>
</evidence>
<keyword evidence="21" id="KW-1185">Reference proteome</keyword>
<keyword evidence="8" id="KW-0133">Cell shape</keyword>
<keyword evidence="5" id="KW-0808">Transferase</keyword>
<dbReference type="PANTHER" id="PTHR32282">
    <property type="entry name" value="BINDING PROTEIN TRANSPEPTIDASE, PUTATIVE-RELATED"/>
    <property type="match status" value="1"/>
</dbReference>
<dbReference type="Proteomes" id="UP001231362">
    <property type="component" value="Unassembled WGS sequence"/>
</dbReference>
<keyword evidence="10 17" id="KW-1133">Transmembrane helix</keyword>
<dbReference type="InterPro" id="IPR013783">
    <property type="entry name" value="Ig-like_fold"/>
</dbReference>
<evidence type="ECO:0000256" key="3">
    <source>
        <dbReference type="ARBA" id="ARBA00022670"/>
    </source>
</evidence>
<dbReference type="InterPro" id="IPR050396">
    <property type="entry name" value="Glycosyltr_51/Transpeptidase"/>
</dbReference>
<keyword evidence="1" id="KW-1003">Cell membrane</keyword>
<proteinExistence type="predicted"/>
<dbReference type="InterPro" id="IPR001460">
    <property type="entry name" value="PCN-bd_Tpept"/>
</dbReference>
<keyword evidence="2" id="KW-0121">Carboxypeptidase</keyword>
<dbReference type="RefSeq" id="WP_307151062.1">
    <property type="nucleotide sequence ID" value="NZ_JAUSTU010000013.1"/>
</dbReference>
<dbReference type="InterPro" id="IPR001264">
    <property type="entry name" value="Glyco_trans_51"/>
</dbReference>
<evidence type="ECO:0000256" key="7">
    <source>
        <dbReference type="ARBA" id="ARBA00022801"/>
    </source>
</evidence>
<dbReference type="Gene3D" id="3.40.710.10">
    <property type="entry name" value="DD-peptidase/beta-lactamase superfamily"/>
    <property type="match status" value="1"/>
</dbReference>
<accession>A0ABT9V6I6</accession>
<evidence type="ECO:0000256" key="4">
    <source>
        <dbReference type="ARBA" id="ARBA00022676"/>
    </source>
</evidence>
<keyword evidence="3" id="KW-0645">Protease</keyword>
<keyword evidence="4" id="KW-0328">Glycosyltransferase</keyword>
<keyword evidence="9" id="KW-0573">Peptidoglycan synthesis</keyword>
<evidence type="ECO:0000256" key="1">
    <source>
        <dbReference type="ARBA" id="ARBA00022475"/>
    </source>
</evidence>
<dbReference type="Gene3D" id="3.90.1310.40">
    <property type="match status" value="1"/>
</dbReference>
<evidence type="ECO:0000256" key="14">
    <source>
        <dbReference type="ARBA" id="ARBA00034000"/>
    </source>
</evidence>
<comment type="catalytic activity">
    <reaction evidence="14">
        <text>Preferential cleavage: (Ac)2-L-Lys-D-Ala-|-D-Ala. Also transpeptidation of peptidyl-alanyl moieties that are N-acyl substituents of D-alanine.</text>
        <dbReference type="EC" id="3.4.16.4"/>
    </reaction>
</comment>
<dbReference type="InterPro" id="IPR023346">
    <property type="entry name" value="Lysozyme-like_dom_sf"/>
</dbReference>
<dbReference type="InterPro" id="IPR036950">
    <property type="entry name" value="PBP_transglycosylase"/>
</dbReference>
<evidence type="ECO:0000256" key="9">
    <source>
        <dbReference type="ARBA" id="ARBA00022984"/>
    </source>
</evidence>
<dbReference type="Pfam" id="PF00905">
    <property type="entry name" value="Transpeptidase"/>
    <property type="match status" value="1"/>
</dbReference>
<comment type="caution">
    <text evidence="20">The sequence shown here is derived from an EMBL/GenBank/DDBJ whole genome shotgun (WGS) entry which is preliminary data.</text>
</comment>
<keyword evidence="12" id="KW-0511">Multifunctional enzyme</keyword>
<keyword evidence="6 17" id="KW-0812">Transmembrane</keyword>
<sequence length="947" mass="104363">MNNEKMSLKKVLKSCQDFLTNRRTIRGASITYQVFWNLTLIFLILLILGGAFAGGVGAGYFASLVKDEPIRSYESMKKDIYNYEETSNLYFANDVYLGKLRTDLEREEVKLDEVSDYLLKAVVATEDEYFYEHDGVVPKAILRAIFQEVTNSSVQSGGSTLTQQLIKNQILTNEVSFERKAKEILLALRLERFFDKKEILEAYLNVSTFGRNSSGRNIAGVQAAAKGIFGVPAKELSLPQAAFIAGLPQSPFGYTPFTNRGEIKNNLEPGMIRMKTVLKRMYDNGSINEQQYNDAVRYDITKDFIPPSTSPQEKYPWLTFEIEKRAVDILSKILAEKDGYTEDDLKNDEDLKNEYLALADRDLRQNGYEIHSTIHKDIYDAMQKAKDEFQYYGSDIQVTEKDPETGEQVKVNKPVEVGAILIENKTGKILSFVGGRDFSQQQLNHATSAKRSNGSTMKPLLVYAPAIELGSLAPGTILPDLPLTLKPGSSKPWPSNYGGGYSGLVSARYALAKSYNVPAVKAYVDILDKRPADYLVKMGFTSLVPDDFTNRSTVLGGLTNGVTVEENVNAFGTFANGGQFIDAYMIEKIVDKEGNVIYQHEVQPVDVFSPQTAYLTYDMLRDVIRSGTAASLNSRLKFSSDWAGKTGTGQEYKDAWFVGINPNVSFGTWIGYDTPKPLQVTYKGLSYSNRNIYLWAQLMNAAYDVAPDVVKSTETIKMPGGIVRRSFCAISGLLPSDACSQAGLVETDLFNAKFVPTKVDDSLVLGRYVQIGDKKYLALDSTPAEFSEAGLILNPDYIEQIFGIKINPQHLIPAKDRWAKILLPDDKMQDNGKVPAPVSAHVSGSTITWAKHPEGDIIGYRVYKNGSKVASIKVGSALSFTGGNGSYYVTAVDIAGNESAPSGEVRIGQVDNPGVENPGEEKPELPPTNPPDDGIDEPGDGSGDNNG</sequence>
<keyword evidence="11 17" id="KW-0472">Membrane</keyword>
<keyword evidence="7" id="KW-0378">Hydrolase</keyword>
<feature type="transmembrane region" description="Helical" evidence="17">
    <location>
        <begin position="34"/>
        <end position="62"/>
    </location>
</feature>
<evidence type="ECO:0000256" key="6">
    <source>
        <dbReference type="ARBA" id="ARBA00022692"/>
    </source>
</evidence>
<evidence type="ECO:0000256" key="17">
    <source>
        <dbReference type="SAM" id="Phobius"/>
    </source>
</evidence>
<evidence type="ECO:0000256" key="2">
    <source>
        <dbReference type="ARBA" id="ARBA00022645"/>
    </source>
</evidence>
<dbReference type="Gene3D" id="2.60.40.10">
    <property type="entry name" value="Immunoglobulins"/>
    <property type="match status" value="1"/>
</dbReference>
<keyword evidence="13" id="KW-0961">Cell wall biogenesis/degradation</keyword>
<evidence type="ECO:0000256" key="16">
    <source>
        <dbReference type="SAM" id="MobiDB-lite"/>
    </source>
</evidence>
<feature type="domain" description="Glycosyl transferase family 51" evidence="19">
    <location>
        <begin position="97"/>
        <end position="281"/>
    </location>
</feature>
<dbReference type="Pfam" id="PF00912">
    <property type="entry name" value="Transgly"/>
    <property type="match status" value="1"/>
</dbReference>
<reference evidence="20 21" key="1">
    <citation type="submission" date="2023-07" db="EMBL/GenBank/DDBJ databases">
        <title>Genomic Encyclopedia of Type Strains, Phase IV (KMG-IV): sequencing the most valuable type-strain genomes for metagenomic binning, comparative biology and taxonomic classification.</title>
        <authorList>
            <person name="Goeker M."/>
        </authorList>
    </citation>
    <scope>NUCLEOTIDE SEQUENCE [LARGE SCALE GENOMIC DNA]</scope>
    <source>
        <strain evidence="20 21">DSM 23948</strain>
    </source>
</reference>
<name>A0ABT9V6I6_9BACL</name>
<dbReference type="EMBL" id="JAUSTU010000013">
    <property type="protein sequence ID" value="MDQ0156554.1"/>
    <property type="molecule type" value="Genomic_DNA"/>
</dbReference>
<dbReference type="InterPro" id="IPR012338">
    <property type="entry name" value="Beta-lactam/transpept-like"/>
</dbReference>
<gene>
    <name evidence="20" type="ORF">J2S07_002875</name>
</gene>
<evidence type="ECO:0000256" key="12">
    <source>
        <dbReference type="ARBA" id="ARBA00023268"/>
    </source>
</evidence>
<evidence type="ECO:0000256" key="10">
    <source>
        <dbReference type="ARBA" id="ARBA00022989"/>
    </source>
</evidence>
<evidence type="ECO:0000259" key="18">
    <source>
        <dbReference type="Pfam" id="PF00905"/>
    </source>
</evidence>
<dbReference type="SUPFAM" id="SSF53955">
    <property type="entry name" value="Lysozyme-like"/>
    <property type="match status" value="1"/>
</dbReference>
<evidence type="ECO:0000256" key="15">
    <source>
        <dbReference type="ARBA" id="ARBA00049902"/>
    </source>
</evidence>
<evidence type="ECO:0000256" key="13">
    <source>
        <dbReference type="ARBA" id="ARBA00023316"/>
    </source>
</evidence>
<evidence type="ECO:0000313" key="21">
    <source>
        <dbReference type="Proteomes" id="UP001231362"/>
    </source>
</evidence>
<dbReference type="PANTHER" id="PTHR32282:SF32">
    <property type="entry name" value="PENICILLIN-BINDING PROTEIN 2A"/>
    <property type="match status" value="1"/>
</dbReference>
<evidence type="ECO:0000259" key="19">
    <source>
        <dbReference type="Pfam" id="PF00912"/>
    </source>
</evidence>
<protein>
    <submittedName>
        <fullName evidence="20">Penicillin-binding protein</fullName>
    </submittedName>
</protein>
<evidence type="ECO:0000313" key="20">
    <source>
        <dbReference type="EMBL" id="MDQ0156554.1"/>
    </source>
</evidence>
<feature type="domain" description="Penicillin-binding protein transpeptidase" evidence="18">
    <location>
        <begin position="418"/>
        <end position="663"/>
    </location>
</feature>
<feature type="region of interest" description="Disordered" evidence="16">
    <location>
        <begin position="899"/>
        <end position="947"/>
    </location>
</feature>
<dbReference type="SUPFAM" id="SSF56601">
    <property type="entry name" value="beta-lactamase/transpeptidase-like"/>
    <property type="match status" value="1"/>
</dbReference>
<organism evidence="20 21">
    <name type="scientific">Anoxybacillus andreesenii</name>
    <dbReference type="NCBI Taxonomy" id="1325932"/>
    <lineage>
        <taxon>Bacteria</taxon>
        <taxon>Bacillati</taxon>
        <taxon>Bacillota</taxon>
        <taxon>Bacilli</taxon>
        <taxon>Bacillales</taxon>
        <taxon>Anoxybacillaceae</taxon>
        <taxon>Anoxybacillus</taxon>
    </lineage>
</organism>